<keyword evidence="3" id="KW-1185">Reference proteome</keyword>
<dbReference type="AlphaFoldDB" id="W6YQ63"/>
<name>W6YQ63_COCC2</name>
<evidence type="ECO:0000256" key="1">
    <source>
        <dbReference type="SAM" id="MobiDB-lite"/>
    </source>
</evidence>
<feature type="region of interest" description="Disordered" evidence="1">
    <location>
        <begin position="178"/>
        <end position="206"/>
    </location>
</feature>
<proteinExistence type="predicted"/>
<gene>
    <name evidence="2" type="ORF">COCCADRAFT_95504</name>
</gene>
<dbReference type="EMBL" id="KI964606">
    <property type="protein sequence ID" value="EUC33621.1"/>
    <property type="molecule type" value="Genomic_DNA"/>
</dbReference>
<feature type="compositionally biased region" description="Basic and acidic residues" evidence="1">
    <location>
        <begin position="186"/>
        <end position="206"/>
    </location>
</feature>
<evidence type="ECO:0000313" key="2">
    <source>
        <dbReference type="EMBL" id="EUC33621.1"/>
    </source>
</evidence>
<dbReference type="Proteomes" id="UP000053841">
    <property type="component" value="Unassembled WGS sequence"/>
</dbReference>
<sequence>MFFFTKTKTPSIPRKVSQIFTSPKKEETYERRLDITMRNGGEERWSVPTHGVAMFDTQCEHNLVTTKFLKEIGFEWQPSTDDTQITQMNNTNIKCLGEVQGRWYPIGAPKRPWYLAGVPKRLLKGLNFRPRYEICTFKIVDLQTFDLIIGRTTINDLGLLQTNRSFFGAFRPVPIRVDSASTTTKKQQEADERRKKAEEDMRKREEEKVCRCCDYTKNIVLT</sequence>
<dbReference type="HOGENOM" id="CLU_083357_0_0_1"/>
<dbReference type="GeneID" id="19153959"/>
<dbReference type="KEGG" id="bze:COCCADRAFT_95504"/>
<organism evidence="2 3">
    <name type="scientific">Cochliobolus carbonum (strain 26-R-13)</name>
    <name type="common">Maize leaf spot fungus</name>
    <name type="synonym">Bipolaris zeicola</name>
    <dbReference type="NCBI Taxonomy" id="930089"/>
    <lineage>
        <taxon>Eukaryota</taxon>
        <taxon>Fungi</taxon>
        <taxon>Dikarya</taxon>
        <taxon>Ascomycota</taxon>
        <taxon>Pezizomycotina</taxon>
        <taxon>Dothideomycetes</taxon>
        <taxon>Pleosporomycetidae</taxon>
        <taxon>Pleosporales</taxon>
        <taxon>Pleosporineae</taxon>
        <taxon>Pleosporaceae</taxon>
        <taxon>Bipolaris</taxon>
    </lineage>
</organism>
<dbReference type="RefSeq" id="XP_007712064.1">
    <property type="nucleotide sequence ID" value="XM_007713874.1"/>
</dbReference>
<evidence type="ECO:0000313" key="3">
    <source>
        <dbReference type="Proteomes" id="UP000053841"/>
    </source>
</evidence>
<dbReference type="CDD" id="cd00303">
    <property type="entry name" value="retropepsin_like"/>
    <property type="match status" value="1"/>
</dbReference>
<protein>
    <submittedName>
        <fullName evidence="2">Uncharacterized protein</fullName>
    </submittedName>
</protein>
<accession>W6YQ63</accession>
<reference evidence="2 3" key="1">
    <citation type="journal article" date="2013" name="PLoS Genet.">
        <title>Comparative genome structure, secondary metabolite, and effector coding capacity across Cochliobolus pathogens.</title>
        <authorList>
            <person name="Condon B.J."/>
            <person name="Leng Y."/>
            <person name="Wu D."/>
            <person name="Bushley K.E."/>
            <person name="Ohm R.A."/>
            <person name="Otillar R."/>
            <person name="Martin J."/>
            <person name="Schackwitz W."/>
            <person name="Grimwood J."/>
            <person name="MohdZainudin N."/>
            <person name="Xue C."/>
            <person name="Wang R."/>
            <person name="Manning V.A."/>
            <person name="Dhillon B."/>
            <person name="Tu Z.J."/>
            <person name="Steffenson B.J."/>
            <person name="Salamov A."/>
            <person name="Sun H."/>
            <person name="Lowry S."/>
            <person name="LaButti K."/>
            <person name="Han J."/>
            <person name="Copeland A."/>
            <person name="Lindquist E."/>
            <person name="Barry K."/>
            <person name="Schmutz J."/>
            <person name="Baker S.E."/>
            <person name="Ciuffetti L.M."/>
            <person name="Grigoriev I.V."/>
            <person name="Zhong S."/>
            <person name="Turgeon B.G."/>
        </authorList>
    </citation>
    <scope>NUCLEOTIDE SEQUENCE [LARGE SCALE GENOMIC DNA]</scope>
    <source>
        <strain evidence="2 3">26-R-13</strain>
    </source>
</reference>
<dbReference type="OrthoDB" id="3690107at2759"/>